<keyword evidence="2" id="KW-0067">ATP-binding</keyword>
<dbReference type="GO" id="GO:0005524">
    <property type="term" value="F:ATP binding"/>
    <property type="evidence" value="ECO:0007669"/>
    <property type="project" value="UniProtKB-KW"/>
</dbReference>
<proteinExistence type="predicted"/>
<feature type="region of interest" description="Disordered" evidence="3">
    <location>
        <begin position="114"/>
        <end position="144"/>
    </location>
</feature>
<dbReference type="EMBL" id="JAQGDS010000002">
    <property type="protein sequence ID" value="KAJ6263456.1"/>
    <property type="molecule type" value="Genomic_DNA"/>
</dbReference>
<keyword evidence="5" id="KW-1185">Reference proteome</keyword>
<sequence length="618" mass="69255">MQFTMATTETVLHEHRIVVGLDYGTTFSGCAFGNTAQKSIDNIKVIRRWPGKERRDEAKCPSDIAYNAGTYRWGYLIPPGQPRLTWAKLDLDEDNFYENQDHSRHDEYVDVQSDPFAESETSSSSSESSTDEFPLAEGMRHNPMNKSPVDVVSDYLTALYDVIMSNLRREQGENFINKTAIDWVMTVPAVWSEKAQALTKEAASRAGIGQREKDRLFILSEPEAAAVYAISELYQRDISRRNDPNTLKVGDTFVLCDAGGGTVDLISYRVGQLQPSLGISEVAVGSGAKCGSTFIDRNMLKLLRHKLGEERFKILCEKNNGMVLNRLMSEFEGVKRSFGSSYVPGSANYLPMHGFANDPAAGIIEGQFELTHEDLKLCFDPIVDQIVDLIQGQVDAVCDTGASVKYIFLVGGFGESDYLLHRLTEFKWAKAGQIEILNPYDAWSAVSRGAVLRGLEGSLVTNRRCRRNYGTRINTVFDPTIHHEEDAFYSTDTGMKMARNQVSWIVEKGADTDSNTRFQLKCGTTFQKGEKLRRGATLVASDLDVAPHSYRDRSVHDLCFLMADLSMVKEDQFDEVNINGQACLSAEFVIEMAFESAEIKFQLYFKDNCYGQVKTTFH</sequence>
<dbReference type="Proteomes" id="UP001221413">
    <property type="component" value="Unassembled WGS sequence"/>
</dbReference>
<dbReference type="PANTHER" id="PTHR14187:SF5">
    <property type="entry name" value="HEAT SHOCK 70 KDA PROTEIN 12A"/>
    <property type="match status" value="1"/>
</dbReference>
<dbReference type="SUPFAM" id="SSF53067">
    <property type="entry name" value="Actin-like ATPase domain"/>
    <property type="match status" value="2"/>
</dbReference>
<evidence type="ECO:0000256" key="2">
    <source>
        <dbReference type="ARBA" id="ARBA00022840"/>
    </source>
</evidence>
<feature type="compositionally biased region" description="Low complexity" evidence="3">
    <location>
        <begin position="118"/>
        <end position="128"/>
    </location>
</feature>
<protein>
    <submittedName>
        <fullName evidence="4">Heat shock protein</fullName>
    </submittedName>
</protein>
<accession>A0AAD6NL42</accession>
<dbReference type="Pfam" id="PF00012">
    <property type="entry name" value="HSP70"/>
    <property type="match status" value="1"/>
</dbReference>
<dbReference type="AlphaFoldDB" id="A0AAD6NL42"/>
<evidence type="ECO:0000256" key="1">
    <source>
        <dbReference type="ARBA" id="ARBA00022741"/>
    </source>
</evidence>
<organism evidence="4 5">
    <name type="scientific">Drechslerella dactyloides</name>
    <name type="common">Nematode-trapping fungus</name>
    <name type="synonym">Arthrobotrys dactyloides</name>
    <dbReference type="NCBI Taxonomy" id="74499"/>
    <lineage>
        <taxon>Eukaryota</taxon>
        <taxon>Fungi</taxon>
        <taxon>Dikarya</taxon>
        <taxon>Ascomycota</taxon>
        <taxon>Pezizomycotina</taxon>
        <taxon>Orbiliomycetes</taxon>
        <taxon>Orbiliales</taxon>
        <taxon>Orbiliaceae</taxon>
        <taxon>Drechslerella</taxon>
    </lineage>
</organism>
<dbReference type="CDD" id="cd10170">
    <property type="entry name" value="ASKHA_NBD_HSP70"/>
    <property type="match status" value="1"/>
</dbReference>
<dbReference type="Gene3D" id="3.30.420.40">
    <property type="match status" value="2"/>
</dbReference>
<dbReference type="InterPro" id="IPR043129">
    <property type="entry name" value="ATPase_NBD"/>
</dbReference>
<dbReference type="PANTHER" id="PTHR14187">
    <property type="entry name" value="ALPHA KINASE/ELONGATION FACTOR 2 KINASE"/>
    <property type="match status" value="1"/>
</dbReference>
<dbReference type="InterPro" id="IPR013126">
    <property type="entry name" value="Hsp_70_fam"/>
</dbReference>
<keyword evidence="1" id="KW-0547">Nucleotide-binding</keyword>
<keyword evidence="4" id="KW-0346">Stress response</keyword>
<evidence type="ECO:0000313" key="5">
    <source>
        <dbReference type="Proteomes" id="UP001221413"/>
    </source>
</evidence>
<dbReference type="Gene3D" id="3.90.640.10">
    <property type="entry name" value="Actin, Chain A, domain 4"/>
    <property type="match status" value="1"/>
</dbReference>
<dbReference type="GO" id="GO:0140662">
    <property type="term" value="F:ATP-dependent protein folding chaperone"/>
    <property type="evidence" value="ECO:0007669"/>
    <property type="project" value="InterPro"/>
</dbReference>
<gene>
    <name evidence="4" type="ORF">Dda_2020</name>
</gene>
<comment type="caution">
    <text evidence="4">The sequence shown here is derived from an EMBL/GenBank/DDBJ whole genome shotgun (WGS) entry which is preliminary data.</text>
</comment>
<name>A0AAD6NL42_DREDA</name>
<evidence type="ECO:0000256" key="3">
    <source>
        <dbReference type="SAM" id="MobiDB-lite"/>
    </source>
</evidence>
<evidence type="ECO:0000313" key="4">
    <source>
        <dbReference type="EMBL" id="KAJ6263456.1"/>
    </source>
</evidence>
<reference evidence="4" key="1">
    <citation type="submission" date="2023-01" db="EMBL/GenBank/DDBJ databases">
        <title>The chitinases involved in constricting ring structure development in the nematode-trapping fungus Drechslerella dactyloides.</title>
        <authorList>
            <person name="Wang R."/>
            <person name="Zhang L."/>
            <person name="Tang P."/>
            <person name="Li S."/>
            <person name="Liang L."/>
        </authorList>
    </citation>
    <scope>NUCLEOTIDE SEQUENCE</scope>
    <source>
        <strain evidence="4">YMF1.00031</strain>
    </source>
</reference>